<dbReference type="Proteomes" id="UP001148629">
    <property type="component" value="Unassembled WGS sequence"/>
</dbReference>
<evidence type="ECO:0000313" key="1">
    <source>
        <dbReference type="EMBL" id="KAJ3543324.1"/>
    </source>
</evidence>
<protein>
    <submittedName>
        <fullName evidence="1">Uncharacterized protein</fullName>
    </submittedName>
</protein>
<evidence type="ECO:0000313" key="2">
    <source>
        <dbReference type="Proteomes" id="UP001148629"/>
    </source>
</evidence>
<keyword evidence="2" id="KW-1185">Reference proteome</keyword>
<dbReference type="EMBL" id="JANRMS010000250">
    <property type="protein sequence ID" value="KAJ3543324.1"/>
    <property type="molecule type" value="Genomic_DNA"/>
</dbReference>
<sequence length="499" mass="54599">MTTSVTRFLTFALLFSVPSHGLAEPNVGINCCSVLKSRLRAKVLLGASAVASVEPYWAAQAEEMRPTCVVRPTTVEDVSIAVKTLAHGFEAGWECCKFAIRSGGHTPGANQNNIDGGATIDLSYLNQVTPDTGCEIVSVGPGNRWEDVYKVLDPLNMTVVGGRSRTVGVGGLLLSGGMSFFSPRYGLPCDNVFNYQLVLPDGQVVEANRTSHPDLYKALKGGSNNFGVVTRLDLRAVPQGEFWGGVATYPDSALMPLLNLTYEFGRTESYDPYSQLTLDWGLFGNNSIVMTNNHYTKPITPPVSVFGDFMPLQTKNTFRIDTMSGFAHELGSINDNGTIRKAFATATYKNDLDMLQRFAELSDKTMQDLKGTVDQFIASVQPFGRFIMQHSAQTGGNSLGLDADEKDRALYCLTVAWKDEADDEVVYAKIQQLLNQAAVQARSYGAFDEYVFLNYAAPWQDVTTGYGRHNMAAMQKTSIKYDPRGIFQNAVPGGFKLFT</sequence>
<accession>A0ACC1SNA9</accession>
<organism evidence="1 2">
    <name type="scientific">Fusarium decemcellulare</name>
    <dbReference type="NCBI Taxonomy" id="57161"/>
    <lineage>
        <taxon>Eukaryota</taxon>
        <taxon>Fungi</taxon>
        <taxon>Dikarya</taxon>
        <taxon>Ascomycota</taxon>
        <taxon>Pezizomycotina</taxon>
        <taxon>Sordariomycetes</taxon>
        <taxon>Hypocreomycetidae</taxon>
        <taxon>Hypocreales</taxon>
        <taxon>Nectriaceae</taxon>
        <taxon>Fusarium</taxon>
        <taxon>Fusarium decemcellulare species complex</taxon>
    </lineage>
</organism>
<comment type="caution">
    <text evidence="1">The sequence shown here is derived from an EMBL/GenBank/DDBJ whole genome shotgun (WGS) entry which is preliminary data.</text>
</comment>
<reference evidence="1" key="1">
    <citation type="submission" date="2022-08" db="EMBL/GenBank/DDBJ databases">
        <title>Genome Sequence of Fusarium decemcellulare.</title>
        <authorList>
            <person name="Buettner E."/>
        </authorList>
    </citation>
    <scope>NUCLEOTIDE SEQUENCE</scope>
    <source>
        <strain evidence="1">Babe19</strain>
    </source>
</reference>
<proteinExistence type="predicted"/>
<name>A0ACC1SNA9_9HYPO</name>
<gene>
    <name evidence="1" type="ORF">NM208_g3638</name>
</gene>